<evidence type="ECO:0000313" key="2">
    <source>
        <dbReference type="Proteomes" id="UP000076715"/>
    </source>
</evidence>
<protein>
    <submittedName>
        <fullName evidence="1">Uncharacterized protein</fullName>
    </submittedName>
</protein>
<proteinExistence type="predicted"/>
<dbReference type="STRING" id="1642818.AWE51_14025"/>
<name>A0A162XLS6_9FLAO</name>
<dbReference type="RefSeq" id="WP_066318329.1">
    <property type="nucleotide sequence ID" value="NZ_LQRT01000046.1"/>
</dbReference>
<keyword evidence="2" id="KW-1185">Reference proteome</keyword>
<dbReference type="OrthoDB" id="7342920at2"/>
<comment type="caution">
    <text evidence="1">The sequence shown here is derived from an EMBL/GenBank/DDBJ whole genome shotgun (WGS) entry which is preliminary data.</text>
</comment>
<dbReference type="EMBL" id="LQRT01000046">
    <property type="protein sequence ID" value="KZS38702.1"/>
    <property type="molecule type" value="Genomic_DNA"/>
</dbReference>
<accession>A0A162XLS6</accession>
<dbReference type="Proteomes" id="UP000076715">
    <property type="component" value="Unassembled WGS sequence"/>
</dbReference>
<gene>
    <name evidence="1" type="ORF">AWE51_14025</name>
</gene>
<evidence type="ECO:0000313" key="1">
    <source>
        <dbReference type="EMBL" id="KZS38702.1"/>
    </source>
</evidence>
<reference evidence="1 2" key="1">
    <citation type="submission" date="2016-01" db="EMBL/GenBank/DDBJ databases">
        <title>The draft genome sequence of Aquimarina sp. RZW4-3-2.</title>
        <authorList>
            <person name="Wang Y."/>
        </authorList>
    </citation>
    <scope>NUCLEOTIDE SEQUENCE [LARGE SCALE GENOMIC DNA]</scope>
    <source>
        <strain evidence="1 2">RZW4-3-2</strain>
    </source>
</reference>
<organism evidence="1 2">
    <name type="scientific">Aquimarina aggregata</name>
    <dbReference type="NCBI Taxonomy" id="1642818"/>
    <lineage>
        <taxon>Bacteria</taxon>
        <taxon>Pseudomonadati</taxon>
        <taxon>Bacteroidota</taxon>
        <taxon>Flavobacteriia</taxon>
        <taxon>Flavobacteriales</taxon>
        <taxon>Flavobacteriaceae</taxon>
        <taxon>Aquimarina</taxon>
    </lineage>
</organism>
<dbReference type="AlphaFoldDB" id="A0A162XLS6"/>
<sequence>MKKKLSLIFTLISFVVFSQNINEEKETLYLSIDNHGEILNFVEDKIEYSYSFYLRCENNIGAQIGFKNTKGKEKGDYYYSLNIKPLSEIINYFLDIKDGNTNRRKYYSLMKYLSKYDIYFVKKEGKNNIFYNVEPFIQFE</sequence>